<dbReference type="EMBL" id="GL883103">
    <property type="protein sequence ID" value="EGG07792.1"/>
    <property type="molecule type" value="Genomic_DNA"/>
</dbReference>
<dbReference type="InParanoid" id="F4RIQ1"/>
<dbReference type="HOGENOM" id="CLU_704151_0_0_1"/>
<feature type="region of interest" description="Disordered" evidence="1">
    <location>
        <begin position="1"/>
        <end position="29"/>
    </location>
</feature>
<keyword evidence="3" id="KW-1185">Reference proteome</keyword>
<dbReference type="GeneID" id="18922656"/>
<name>F4RIQ1_MELLP</name>
<feature type="compositionally biased region" description="Low complexity" evidence="1">
    <location>
        <begin position="128"/>
        <end position="139"/>
    </location>
</feature>
<dbReference type="RefSeq" id="XP_007409124.1">
    <property type="nucleotide sequence ID" value="XM_007409062.1"/>
</dbReference>
<dbReference type="VEuPathDB" id="FungiDB:MELLADRAFT_105585"/>
<dbReference type="Proteomes" id="UP000001072">
    <property type="component" value="Unassembled WGS sequence"/>
</dbReference>
<evidence type="ECO:0000313" key="3">
    <source>
        <dbReference type="Proteomes" id="UP000001072"/>
    </source>
</evidence>
<protein>
    <submittedName>
        <fullName evidence="2">Uncharacterized protein</fullName>
    </submittedName>
</protein>
<accession>F4RIQ1</accession>
<feature type="region of interest" description="Disordered" evidence="1">
    <location>
        <begin position="128"/>
        <end position="151"/>
    </location>
</feature>
<evidence type="ECO:0000313" key="2">
    <source>
        <dbReference type="EMBL" id="EGG07792.1"/>
    </source>
</evidence>
<feature type="compositionally biased region" description="Polar residues" evidence="1">
    <location>
        <begin position="1"/>
        <end position="22"/>
    </location>
</feature>
<gene>
    <name evidence="2" type="ORF">MELLADRAFT_105585</name>
</gene>
<feature type="compositionally biased region" description="Polar residues" evidence="1">
    <location>
        <begin position="342"/>
        <end position="365"/>
    </location>
</feature>
<feature type="region of interest" description="Disordered" evidence="1">
    <location>
        <begin position="311"/>
        <end position="382"/>
    </location>
</feature>
<dbReference type="AlphaFoldDB" id="F4RIQ1"/>
<reference evidence="3" key="1">
    <citation type="journal article" date="2011" name="Proc. Natl. Acad. Sci. U.S.A.">
        <title>Obligate biotrophy features unraveled by the genomic analysis of rust fungi.</title>
        <authorList>
            <person name="Duplessis S."/>
            <person name="Cuomo C.A."/>
            <person name="Lin Y.-C."/>
            <person name="Aerts A."/>
            <person name="Tisserant E."/>
            <person name="Veneault-Fourrey C."/>
            <person name="Joly D.L."/>
            <person name="Hacquard S."/>
            <person name="Amselem J."/>
            <person name="Cantarel B.L."/>
            <person name="Chiu R."/>
            <person name="Coutinho P.M."/>
            <person name="Feau N."/>
            <person name="Field M."/>
            <person name="Frey P."/>
            <person name="Gelhaye E."/>
            <person name="Goldberg J."/>
            <person name="Grabherr M.G."/>
            <person name="Kodira C.D."/>
            <person name="Kohler A."/>
            <person name="Kuees U."/>
            <person name="Lindquist E.A."/>
            <person name="Lucas S.M."/>
            <person name="Mago R."/>
            <person name="Mauceli E."/>
            <person name="Morin E."/>
            <person name="Murat C."/>
            <person name="Pangilinan J.L."/>
            <person name="Park R."/>
            <person name="Pearson M."/>
            <person name="Quesneville H."/>
            <person name="Rouhier N."/>
            <person name="Sakthikumar S."/>
            <person name="Salamov A.A."/>
            <person name="Schmutz J."/>
            <person name="Selles B."/>
            <person name="Shapiro H."/>
            <person name="Tanguay P."/>
            <person name="Tuskan G.A."/>
            <person name="Henrissat B."/>
            <person name="Van de Peer Y."/>
            <person name="Rouze P."/>
            <person name="Ellis J.G."/>
            <person name="Dodds P.N."/>
            <person name="Schein J.E."/>
            <person name="Zhong S."/>
            <person name="Hamelin R.C."/>
            <person name="Grigoriev I.V."/>
            <person name="Szabo L.J."/>
            <person name="Martin F."/>
        </authorList>
    </citation>
    <scope>NUCLEOTIDE SEQUENCE [LARGE SCALE GENOMIC DNA]</scope>
    <source>
        <strain evidence="3">98AG31 / pathotype 3-4-7</strain>
    </source>
</reference>
<organism evidence="3">
    <name type="scientific">Melampsora larici-populina (strain 98AG31 / pathotype 3-4-7)</name>
    <name type="common">Poplar leaf rust fungus</name>
    <dbReference type="NCBI Taxonomy" id="747676"/>
    <lineage>
        <taxon>Eukaryota</taxon>
        <taxon>Fungi</taxon>
        <taxon>Dikarya</taxon>
        <taxon>Basidiomycota</taxon>
        <taxon>Pucciniomycotina</taxon>
        <taxon>Pucciniomycetes</taxon>
        <taxon>Pucciniales</taxon>
        <taxon>Melampsoraceae</taxon>
        <taxon>Melampsora</taxon>
    </lineage>
</organism>
<sequence>MSDNIPSTSLSALVANPQQNSTFRDDLTSPPYSPRIITFDEFNEYSNSIMMESPPAGIDTCHEDYVHGPDGESIVQRGKRAHSPICSVLEPPNKRQKDHSDMTDLKSELSAIMSSSIPAMASTDLPLSSSQSVVPGSQSEHTLEAVPSVPSPPALSSTVFSTDLPALSSQYAVPSNSSDHSIISVPSSHCDHSIVSQVVPSTPALSSTDIPVSSSQSVVPSNRSDHSIISLSDVSNILPGVLGQSPTPECVLSSKRTHSQIGSVPDSSNKRQKNEQPIIPPVRSRIPTCRIPYKVSNGIVHRVSNVRSTIPSKLSLSNERRPHPKAPSQESNIRSANIPRNCLTSYKPSTSAGNPQTTKHQNLANTKKDQNLGNTKRAEGWFQHRIRTALPP</sequence>
<feature type="region of interest" description="Disordered" evidence="1">
    <location>
        <begin position="248"/>
        <end position="283"/>
    </location>
</feature>
<evidence type="ECO:0000256" key="1">
    <source>
        <dbReference type="SAM" id="MobiDB-lite"/>
    </source>
</evidence>
<dbReference type="KEGG" id="mlr:MELLADRAFT_105585"/>
<proteinExistence type="predicted"/>